<dbReference type="SFLD" id="SFLDS00029">
    <property type="entry name" value="Radical_SAM"/>
    <property type="match status" value="2"/>
</dbReference>
<accession>A0ABR6WK91</accession>
<keyword evidence="3" id="KW-0808">Transferase</keyword>
<dbReference type="SUPFAM" id="SSF102114">
    <property type="entry name" value="Radical SAM enzymes"/>
    <property type="match status" value="2"/>
</dbReference>
<evidence type="ECO:0000256" key="4">
    <source>
        <dbReference type="ARBA" id="ARBA00022691"/>
    </source>
</evidence>
<dbReference type="Gene3D" id="3.80.30.20">
    <property type="entry name" value="tm_1862 like domain"/>
    <property type="match status" value="2"/>
</dbReference>
<dbReference type="SMART" id="SM00729">
    <property type="entry name" value="Elp3"/>
    <property type="match status" value="2"/>
</dbReference>
<sequence>MSLKGALKTKNTIGRQILKTINLKLMLIHRGTRTHSITQIEPIGHMSLAEMMASKGIEVAVFSGELLRGLEFLKTAGCDVNTVVALYCDYENQSAVESFSQEIKKKYGAYVFVGGPQTVGLGEGFLRTSQADGIARGEGEYSLYEIIRNIENEDEENWEKIPGMCSFRKDGTYYDNGIYPAIENLDELPIITGKIKSSQHQGINHMAVMSGRGCPFHCSFCYEGANSKNVRRRSVESVMKEIRCRLSQNPNVKYIFFGDDTFTLDKKRVKDFCEQLRDLRKEHDFVWFADAHVNIVYKYPEIVKMMVDAGLVRMQIGIESCNQHIIDIYNKKIKREDLFKVIEICKEAGLPQLVGNIIIGGALETRETLDYTFNTVNEMIRAGRGMVEVVSTFYMPFPETAMSKNPEAFGIFVKDEKALTSVGDFPVIETETLSIEEICAARNEFFEENIKLMRKMLSDGEIPDEVILESYALSEKYSLSGMWQGLAYSRYPYFDAQYKARIRGDKLIKDYDSESVFETHPQRIALLSLTPELAAEIPVLNGFVYSPFEFEVLTYTSGKLTMNEMAKLLFKKHEQNFENLQEFKLYLLETIKKLESVGMCVLSGSLKAKDEDKEWVKQEKIVESTVKNKVILFKLSTIGMEIAGFSRNGAFLGIYGLASYLDSKGYDATVCECRPDQTIDFLKKFNREEVCGIGFSVDFENKHVAKKVSATVTETFNIPVLIGGPEAISLDEDYLRQSKACAIVRGEGELAMVAVLDALKENKNLDEIPGIFYINEKNECIDRGEGPVIENLDDLPFPAYDKSMTPIDYSSLYLMSSRGCPYHCVFCHEGALKRPMRQRSVANVIAEMRHFLLKYPELNYFNFCDDTLVTNPKWLDDFCREAKALQAIKPFQFYCEADVASLSRRPEVLKVMVDAGLNRLQIGIESADKDMLKIYRKNISPEMVETVVKAAYDAGVQQVFGALLVGGPFENREHIEKNKAFGAKLLRLGPGMMEIAPSIVMPYPMTDIGLHPEKYGLTIYDEQGLGSISDYPIMDSETMDRREIMGAYQEYLQSFVDEVKIMLNNGELSHEVILRCYKKSMGSRGPKYWINIISHHKPTLTAYYTMLARESASRIIDVDPAELSNWRPQRMIEMWRDVDFSEGYPVLWGEALSPFEYEVMKYCTGKSTIKTVAEILFDRFGKPFGENFDEFMERLIETLKVFDKKYWLLVVPF</sequence>
<dbReference type="EMBL" id="WJBB01000007">
    <property type="protein sequence ID" value="MBC3796938.1"/>
    <property type="molecule type" value="Genomic_DNA"/>
</dbReference>
<evidence type="ECO:0000313" key="11">
    <source>
        <dbReference type="Proteomes" id="UP000653358"/>
    </source>
</evidence>
<comment type="cofactor">
    <cofactor evidence="1">
        <name>[4Fe-4S] cluster</name>
        <dbReference type="ChEBI" id="CHEBI:49883"/>
    </cofactor>
</comment>
<dbReference type="InterPro" id="IPR006638">
    <property type="entry name" value="Elp3/MiaA/NifB-like_rSAM"/>
</dbReference>
<dbReference type="Gene3D" id="3.40.50.280">
    <property type="entry name" value="Cobalamin-binding domain"/>
    <property type="match status" value="2"/>
</dbReference>
<gene>
    <name evidence="10" type="ORF">GH807_07745</name>
</gene>
<evidence type="ECO:0000256" key="5">
    <source>
        <dbReference type="ARBA" id="ARBA00022723"/>
    </source>
</evidence>
<evidence type="ECO:0000256" key="6">
    <source>
        <dbReference type="ARBA" id="ARBA00023004"/>
    </source>
</evidence>
<dbReference type="Pfam" id="PF04055">
    <property type="entry name" value="Radical_SAM"/>
    <property type="match status" value="2"/>
</dbReference>
<keyword evidence="7" id="KW-0411">Iron-sulfur</keyword>
<dbReference type="SFLD" id="SFLDG01123">
    <property type="entry name" value="methyltransferase_(Class_B)"/>
    <property type="match status" value="2"/>
</dbReference>
<dbReference type="Pfam" id="PF02310">
    <property type="entry name" value="B12-binding"/>
    <property type="match status" value="1"/>
</dbReference>
<evidence type="ECO:0000313" key="10">
    <source>
        <dbReference type="EMBL" id="MBC3796938.1"/>
    </source>
</evidence>
<evidence type="ECO:0000256" key="1">
    <source>
        <dbReference type="ARBA" id="ARBA00001966"/>
    </source>
</evidence>
<dbReference type="InterPro" id="IPR007197">
    <property type="entry name" value="rSAM"/>
</dbReference>
<keyword evidence="2" id="KW-0489">Methyltransferase</keyword>
<protein>
    <submittedName>
        <fullName evidence="10">Radical SAM protein</fullName>
    </submittedName>
</protein>
<proteinExistence type="predicted"/>
<dbReference type="Proteomes" id="UP000653358">
    <property type="component" value="Unassembled WGS sequence"/>
</dbReference>
<dbReference type="InterPro" id="IPR058240">
    <property type="entry name" value="rSAM_sf"/>
</dbReference>
<feature type="domain" description="Radical SAM core" evidence="9">
    <location>
        <begin position="200"/>
        <end position="436"/>
    </location>
</feature>
<evidence type="ECO:0000259" key="8">
    <source>
        <dbReference type="PROSITE" id="PS51332"/>
    </source>
</evidence>
<feature type="domain" description="Radical SAM core" evidence="9">
    <location>
        <begin position="806"/>
        <end position="1029"/>
    </location>
</feature>
<dbReference type="PANTHER" id="PTHR43409:SF7">
    <property type="entry name" value="BLL1977 PROTEIN"/>
    <property type="match status" value="1"/>
</dbReference>
<reference evidence="10 11" key="1">
    <citation type="journal article" date="2020" name="mSystems">
        <title>Defining Genomic and Predicted Metabolic Features of the Acetobacterium Genus.</title>
        <authorList>
            <person name="Ross D.E."/>
            <person name="Marshall C.W."/>
            <person name="Gulliver D."/>
            <person name="May H.D."/>
            <person name="Norman R.S."/>
        </authorList>
    </citation>
    <scope>NUCLEOTIDE SEQUENCE [LARGE SCALE GENOMIC DNA]</scope>
    <source>
        <strain evidence="10 11">DSM 9173</strain>
    </source>
</reference>
<keyword evidence="6" id="KW-0408">Iron</keyword>
<keyword evidence="5" id="KW-0479">Metal-binding</keyword>
<dbReference type="InterPro" id="IPR051198">
    <property type="entry name" value="BchE-like"/>
</dbReference>
<evidence type="ECO:0000256" key="3">
    <source>
        <dbReference type="ARBA" id="ARBA00022679"/>
    </source>
</evidence>
<evidence type="ECO:0000256" key="7">
    <source>
        <dbReference type="ARBA" id="ARBA00023014"/>
    </source>
</evidence>
<evidence type="ECO:0000259" key="9">
    <source>
        <dbReference type="PROSITE" id="PS51918"/>
    </source>
</evidence>
<dbReference type="PROSITE" id="PS51918">
    <property type="entry name" value="RADICAL_SAM"/>
    <property type="match status" value="2"/>
</dbReference>
<dbReference type="PROSITE" id="PS51332">
    <property type="entry name" value="B12_BINDING"/>
    <property type="match status" value="1"/>
</dbReference>
<dbReference type="InterPro" id="IPR034466">
    <property type="entry name" value="Methyltransferase_Class_B"/>
</dbReference>
<keyword evidence="4" id="KW-0949">S-adenosyl-L-methionine</keyword>
<dbReference type="InterPro" id="IPR023404">
    <property type="entry name" value="rSAM_horseshoe"/>
</dbReference>
<dbReference type="PANTHER" id="PTHR43409">
    <property type="entry name" value="ANAEROBIC MAGNESIUM-PROTOPORPHYRIN IX MONOMETHYL ESTER CYCLASE-RELATED"/>
    <property type="match status" value="1"/>
</dbReference>
<feature type="domain" description="B12-binding" evidence="8">
    <location>
        <begin position="635"/>
        <end position="766"/>
    </location>
</feature>
<dbReference type="SFLD" id="SFLDG01082">
    <property type="entry name" value="B12-binding_domain_containing"/>
    <property type="match status" value="2"/>
</dbReference>
<keyword evidence="11" id="KW-1185">Reference proteome</keyword>
<dbReference type="CDD" id="cd01335">
    <property type="entry name" value="Radical_SAM"/>
    <property type="match status" value="2"/>
</dbReference>
<comment type="caution">
    <text evidence="10">The sequence shown here is derived from an EMBL/GenBank/DDBJ whole genome shotgun (WGS) entry which is preliminary data.</text>
</comment>
<dbReference type="InterPro" id="IPR006158">
    <property type="entry name" value="Cobalamin-bd"/>
</dbReference>
<organism evidence="10 11">
    <name type="scientific">Acetobacterium tundrae</name>
    <dbReference type="NCBI Taxonomy" id="132932"/>
    <lineage>
        <taxon>Bacteria</taxon>
        <taxon>Bacillati</taxon>
        <taxon>Bacillota</taxon>
        <taxon>Clostridia</taxon>
        <taxon>Eubacteriales</taxon>
        <taxon>Eubacteriaceae</taxon>
        <taxon>Acetobacterium</taxon>
    </lineage>
</organism>
<name>A0ABR6WK91_9FIRM</name>
<evidence type="ECO:0000256" key="2">
    <source>
        <dbReference type="ARBA" id="ARBA00022603"/>
    </source>
</evidence>